<dbReference type="FunFam" id="3.40.470.10:FF:000002">
    <property type="entry name" value="G/T mismatch-specific thymine DNA glycosylase"/>
    <property type="match status" value="1"/>
</dbReference>
<evidence type="ECO:0000259" key="19">
    <source>
        <dbReference type="SMART" id="SM00986"/>
    </source>
</evidence>
<evidence type="ECO:0000256" key="7">
    <source>
        <dbReference type="ARBA" id="ARBA00023015"/>
    </source>
</evidence>
<dbReference type="GO" id="GO:0004844">
    <property type="term" value="F:uracil DNA N-glycosylase activity"/>
    <property type="evidence" value="ECO:0007669"/>
    <property type="project" value="TreeGrafter"/>
</dbReference>
<evidence type="ECO:0000256" key="6">
    <source>
        <dbReference type="ARBA" id="ARBA00022853"/>
    </source>
</evidence>
<dbReference type="GO" id="GO:0005654">
    <property type="term" value="C:nucleoplasm"/>
    <property type="evidence" value="ECO:0007669"/>
    <property type="project" value="UniProtKB-ARBA"/>
</dbReference>
<dbReference type="PANTHER" id="PTHR12159:SF9">
    <property type="entry name" value="G_T MISMATCH-SPECIFIC THYMINE DNA GLYCOSYLASE"/>
    <property type="match status" value="1"/>
</dbReference>
<evidence type="ECO:0000256" key="3">
    <source>
        <dbReference type="ARBA" id="ARBA00022763"/>
    </source>
</evidence>
<dbReference type="GO" id="GO:0040029">
    <property type="term" value="P:epigenetic regulation of gene expression"/>
    <property type="evidence" value="ECO:0007669"/>
    <property type="project" value="UniProtKB-ARBA"/>
</dbReference>
<dbReference type="Pfam" id="PF03167">
    <property type="entry name" value="UDG"/>
    <property type="match status" value="1"/>
</dbReference>
<keyword evidence="5" id="KW-0832">Ubl conjugation</keyword>
<protein>
    <recommendedName>
        <fullName evidence="16">G/T mismatch-specific thymine DNA glycosylase</fullName>
        <ecNumber evidence="15">3.2.2.29</ecNumber>
    </recommendedName>
    <alternativeName>
        <fullName evidence="17">Thymine-DNA glycosylase</fullName>
    </alternativeName>
</protein>
<dbReference type="SUPFAM" id="SSF52141">
    <property type="entry name" value="Uracil-DNA glycosylase-like"/>
    <property type="match status" value="1"/>
</dbReference>
<dbReference type="EC" id="3.2.2.29" evidence="15"/>
<evidence type="ECO:0000313" key="21">
    <source>
        <dbReference type="Proteomes" id="UP001497497"/>
    </source>
</evidence>
<dbReference type="PANTHER" id="PTHR12159">
    <property type="entry name" value="G/T AND G/U MISMATCH-SPECIFIC DNA GLYCOSYLASE"/>
    <property type="match status" value="1"/>
</dbReference>
<evidence type="ECO:0000256" key="18">
    <source>
        <dbReference type="SAM" id="MobiDB-lite"/>
    </source>
</evidence>
<dbReference type="SMART" id="SM00986">
    <property type="entry name" value="UDG"/>
    <property type="match status" value="1"/>
</dbReference>
<feature type="region of interest" description="Disordered" evidence="18">
    <location>
        <begin position="313"/>
        <end position="332"/>
    </location>
</feature>
<feature type="non-terminal residue" evidence="20">
    <location>
        <position position="473"/>
    </location>
</feature>
<evidence type="ECO:0000256" key="11">
    <source>
        <dbReference type="ARBA" id="ARBA00023242"/>
    </source>
</evidence>
<reference evidence="20 21" key="1">
    <citation type="submission" date="2024-04" db="EMBL/GenBank/DDBJ databases">
        <authorList>
            <consortium name="Genoscope - CEA"/>
            <person name="William W."/>
        </authorList>
    </citation>
    <scope>NUCLEOTIDE SEQUENCE [LARGE SCALE GENOMIC DNA]</scope>
</reference>
<dbReference type="InterPro" id="IPR005122">
    <property type="entry name" value="Uracil-DNA_glycosylase-like"/>
</dbReference>
<evidence type="ECO:0000256" key="17">
    <source>
        <dbReference type="ARBA" id="ARBA00083221"/>
    </source>
</evidence>
<dbReference type="GO" id="GO:0032183">
    <property type="term" value="F:SUMO binding"/>
    <property type="evidence" value="ECO:0007669"/>
    <property type="project" value="UniProtKB-ARBA"/>
</dbReference>
<keyword evidence="11" id="KW-0539">Nucleus</keyword>
<feature type="compositionally biased region" description="Basic and acidic residues" evidence="18">
    <location>
        <begin position="74"/>
        <end position="94"/>
    </location>
</feature>
<comment type="similarity">
    <text evidence="13">Belongs to the uracil-DNA glycosylase (UDG) superfamily. TDG/mug family.</text>
</comment>
<keyword evidence="4" id="KW-0378">Hydrolase</keyword>
<comment type="caution">
    <text evidence="20">The sequence shown here is derived from an EMBL/GenBank/DDBJ whole genome shotgun (WGS) entry which is preliminary data.</text>
</comment>
<gene>
    <name evidence="20" type="ORF">GSLYS_00001243001</name>
</gene>
<comment type="subunit">
    <text evidence="14">Homodimer. Interacts with AICDA and GADD45A.</text>
</comment>
<keyword evidence="21" id="KW-1185">Reference proteome</keyword>
<keyword evidence="9" id="KW-0804">Transcription</keyword>
<dbReference type="Gene3D" id="3.40.470.10">
    <property type="entry name" value="Uracil-DNA glycosylase-like domain"/>
    <property type="match status" value="1"/>
</dbReference>
<evidence type="ECO:0000256" key="2">
    <source>
        <dbReference type="ARBA" id="ARBA00022499"/>
    </source>
</evidence>
<evidence type="ECO:0000256" key="10">
    <source>
        <dbReference type="ARBA" id="ARBA00023204"/>
    </source>
</evidence>
<dbReference type="InterPro" id="IPR015637">
    <property type="entry name" value="MUG/TDG"/>
</dbReference>
<dbReference type="GO" id="GO:0006285">
    <property type="term" value="P:base-excision repair, AP site formation"/>
    <property type="evidence" value="ECO:0007669"/>
    <property type="project" value="InterPro"/>
</dbReference>
<dbReference type="GO" id="GO:0141016">
    <property type="term" value="F:G/T mismatch-specific thymine-DNA glycosylase activity"/>
    <property type="evidence" value="ECO:0007669"/>
    <property type="project" value="UniProtKB-EC"/>
</dbReference>
<feature type="region of interest" description="Disordered" evidence="18">
    <location>
        <begin position="1"/>
        <end position="24"/>
    </location>
</feature>
<accession>A0AAV2H0P7</accession>
<feature type="domain" description="Uracil-DNA glycosylase-like" evidence="19">
    <location>
        <begin position="123"/>
        <end position="281"/>
    </location>
</feature>
<keyword evidence="6" id="KW-0156">Chromatin regulator</keyword>
<evidence type="ECO:0000256" key="14">
    <source>
        <dbReference type="ARBA" id="ARBA00064519"/>
    </source>
</evidence>
<evidence type="ECO:0000256" key="13">
    <source>
        <dbReference type="ARBA" id="ARBA00061261"/>
    </source>
</evidence>
<dbReference type="Proteomes" id="UP001497497">
    <property type="component" value="Unassembled WGS sequence"/>
</dbReference>
<keyword evidence="8" id="KW-0010">Activator</keyword>
<sequence>MNQIKQEPWDTGSDYQDYQWNSNSHLPVSSYFNPEILATHVKVEAEEDSYSQSSSGPPLSIPKEPKKRGRPKKVKDESGESEGKTGEKRIKQESVTDQLSVVKKRRDRFNGMPEEEVLQKLLPDHLAPNLDILIIGINPGLFAAYVGHHYAGPGNHFWKCLYLSGLIPEPMNAYDDYKLLSYGIGFTNICARTTRGSADLKKQEIRDGAEILRKKIALYKPKIAVFNGKGIYEVFSGNKNFNIGKQPEKVEGTDTILFVMPSSSARCAQLPRAADKVPFYLALKKLRDHQNGDLPTLDESEVVFPVIDHKPKTEVKEDVSDEDDDSRMSLGDSSKEMTLEQIQMQAEYLEALAASAEGKDIPMESWSTRKQKCKRLIRGDNSIDTEASGSGDESSLGFNTQIQYYKPDISLSNPSTFGINMSLDIKQEVPYDVGEYGPVAVNGPAAQKVSYEPCCTDPYPSQPSPQYLSLGET</sequence>
<feature type="compositionally biased region" description="Polar residues" evidence="18">
    <location>
        <begin position="13"/>
        <end position="24"/>
    </location>
</feature>
<keyword evidence="10" id="KW-0234">DNA repair</keyword>
<dbReference type="EMBL" id="CAXITT010000012">
    <property type="protein sequence ID" value="CAL1527066.1"/>
    <property type="molecule type" value="Genomic_DNA"/>
</dbReference>
<feature type="compositionally biased region" description="Low complexity" evidence="18">
    <location>
        <begin position="50"/>
        <end position="62"/>
    </location>
</feature>
<dbReference type="SMART" id="SM00987">
    <property type="entry name" value="UreE_C"/>
    <property type="match status" value="1"/>
</dbReference>
<keyword evidence="7" id="KW-0805">Transcription regulation</keyword>
<evidence type="ECO:0000256" key="12">
    <source>
        <dbReference type="ARBA" id="ARBA00052915"/>
    </source>
</evidence>
<proteinExistence type="inferred from homology"/>
<dbReference type="InterPro" id="IPR036895">
    <property type="entry name" value="Uracil-DNA_glycosylase-like_sf"/>
</dbReference>
<evidence type="ECO:0000256" key="8">
    <source>
        <dbReference type="ARBA" id="ARBA00023159"/>
    </source>
</evidence>
<keyword evidence="3" id="KW-0227">DNA damage</keyword>
<feature type="region of interest" description="Disordered" evidence="18">
    <location>
        <begin position="45"/>
        <end position="97"/>
    </location>
</feature>
<keyword evidence="2" id="KW-1017">Isopeptide bond</keyword>
<evidence type="ECO:0000256" key="5">
    <source>
        <dbReference type="ARBA" id="ARBA00022843"/>
    </source>
</evidence>
<dbReference type="CDD" id="cd10028">
    <property type="entry name" value="UDG-F2_TDG_MUG"/>
    <property type="match status" value="1"/>
</dbReference>
<dbReference type="AlphaFoldDB" id="A0AAV2H0P7"/>
<organism evidence="20 21">
    <name type="scientific">Lymnaea stagnalis</name>
    <name type="common">Great pond snail</name>
    <name type="synonym">Helix stagnalis</name>
    <dbReference type="NCBI Taxonomy" id="6523"/>
    <lineage>
        <taxon>Eukaryota</taxon>
        <taxon>Metazoa</taxon>
        <taxon>Spiralia</taxon>
        <taxon>Lophotrochozoa</taxon>
        <taxon>Mollusca</taxon>
        <taxon>Gastropoda</taxon>
        <taxon>Heterobranchia</taxon>
        <taxon>Euthyneura</taxon>
        <taxon>Panpulmonata</taxon>
        <taxon>Hygrophila</taxon>
        <taxon>Lymnaeoidea</taxon>
        <taxon>Lymnaeidae</taxon>
        <taxon>Lymnaea</taxon>
    </lineage>
</organism>
<dbReference type="GO" id="GO:0003677">
    <property type="term" value="F:DNA binding"/>
    <property type="evidence" value="ECO:0007669"/>
    <property type="project" value="UniProtKB-ARBA"/>
</dbReference>
<evidence type="ECO:0000256" key="1">
    <source>
        <dbReference type="ARBA" id="ARBA00004123"/>
    </source>
</evidence>
<name>A0AAV2H0P7_LYMST</name>
<evidence type="ECO:0000313" key="20">
    <source>
        <dbReference type="EMBL" id="CAL1527066.1"/>
    </source>
</evidence>
<evidence type="ECO:0000256" key="4">
    <source>
        <dbReference type="ARBA" id="ARBA00022801"/>
    </source>
</evidence>
<evidence type="ECO:0000256" key="16">
    <source>
        <dbReference type="ARBA" id="ARBA00071248"/>
    </source>
</evidence>
<evidence type="ECO:0000256" key="9">
    <source>
        <dbReference type="ARBA" id="ARBA00023163"/>
    </source>
</evidence>
<comment type="subcellular location">
    <subcellularLocation>
        <location evidence="1">Nucleus</location>
    </subcellularLocation>
</comment>
<evidence type="ECO:0000256" key="15">
    <source>
        <dbReference type="ARBA" id="ARBA00066769"/>
    </source>
</evidence>
<comment type="catalytic activity">
    <reaction evidence="12">
        <text>Hydrolyzes mismatched double-stranded DNA and polynucleotides, releasing free thymine.</text>
        <dbReference type="EC" id="3.2.2.29"/>
    </reaction>
</comment>